<dbReference type="AlphaFoldDB" id="A0A1G4JSS6"/>
<protein>
    <submittedName>
        <fullName evidence="1">LAMI_0E15566g1_1</fullName>
    </submittedName>
</protein>
<proteinExistence type="predicted"/>
<organism evidence="1 2">
    <name type="scientific">Lachancea mirantina</name>
    <dbReference type="NCBI Taxonomy" id="1230905"/>
    <lineage>
        <taxon>Eukaryota</taxon>
        <taxon>Fungi</taxon>
        <taxon>Dikarya</taxon>
        <taxon>Ascomycota</taxon>
        <taxon>Saccharomycotina</taxon>
        <taxon>Saccharomycetes</taxon>
        <taxon>Saccharomycetales</taxon>
        <taxon>Saccharomycetaceae</taxon>
        <taxon>Lachancea</taxon>
    </lineage>
</organism>
<evidence type="ECO:0000313" key="1">
    <source>
        <dbReference type="EMBL" id="SCU93780.1"/>
    </source>
</evidence>
<gene>
    <name evidence="1" type="ORF">LAMI_0E15566G</name>
</gene>
<dbReference type="Proteomes" id="UP000191024">
    <property type="component" value="Chromosome E"/>
</dbReference>
<keyword evidence="2" id="KW-1185">Reference proteome</keyword>
<sequence length="467" mass="53830">MSLRLKRQIEKPCVKWIRNLIRYWHWRGMNSFASESGECNEKSELFRGSELHDSSAFSNSSRKSNVSGLATGNTPVQWQINSKEFKFTCNSTPSKCEVSKYDQPAHKFMRKRRIMRNTLSGARPRPSNLQQCSSKLDLLDDQTLTSFPIPPPILNIGAASVSVNHPANEMHMRVHTADRRISYAPMNSQTQQEPESHPIVLIEDYIKQDEARTKFAKKAVSISDLRRKVSKRNDTKLPLKLLTNRKLSITSSLTLTPHLEDENSCSNGAIVMACEGRNTCEGESLKMPIGSFPEVENALRNIVHLSKDESKDRYLQALDIKSKIKYCVLCERPLYEVSQFMKDAEYQEIVCESCTSKYEQTAKLLEDYEFETSYEADTPTSSFQNEDLGEEPEPLVCSSNKRLKFNNFSCMLIDGLHLQLEDNIHLSKERVDCKTMLWFLEAKRKLRWRWRVKGLIPQFFASQKDRF</sequence>
<name>A0A1G4JSS6_9SACH</name>
<evidence type="ECO:0000313" key="2">
    <source>
        <dbReference type="Proteomes" id="UP000191024"/>
    </source>
</evidence>
<reference evidence="1 2" key="1">
    <citation type="submission" date="2016-03" db="EMBL/GenBank/DDBJ databases">
        <authorList>
            <person name="Devillers H."/>
        </authorList>
    </citation>
    <scope>NUCLEOTIDE SEQUENCE [LARGE SCALE GENOMIC DNA]</scope>
    <source>
        <strain evidence="1">CBS 11717</strain>
    </source>
</reference>
<dbReference type="OrthoDB" id="4076003at2759"/>
<accession>A0A1G4JSS6</accession>
<dbReference type="EMBL" id="LT598465">
    <property type="protein sequence ID" value="SCU93780.1"/>
    <property type="molecule type" value="Genomic_DNA"/>
</dbReference>